<dbReference type="RefSeq" id="WP_081810339.1">
    <property type="nucleotide sequence ID" value="NZ_JMIY01000007.1"/>
</dbReference>
<dbReference type="AlphaFoldDB" id="A0A062UVW9"/>
<dbReference type="Pfam" id="PF00144">
    <property type="entry name" value="Beta-lactamase"/>
    <property type="match status" value="1"/>
</dbReference>
<reference evidence="2 3" key="1">
    <citation type="journal article" date="2013" name="Nature">
        <title>Anaerobic oxidation of methane coupled to nitrate reduction in a novel archaeal lineage.</title>
        <authorList>
            <person name="Haroon M.F."/>
            <person name="Hu S."/>
            <person name="Shi Y."/>
            <person name="Imelfort M."/>
            <person name="Keller J."/>
            <person name="Hugenholtz P."/>
            <person name="Yuan Z."/>
            <person name="Tyson G.W."/>
        </authorList>
    </citation>
    <scope>NUCLEOTIDE SEQUENCE [LARGE SCALE GENOMIC DNA]</scope>
    <source>
        <strain evidence="2 3">ANME-2d</strain>
    </source>
</reference>
<organism evidence="2 3">
    <name type="scientific">Candidatus Methanoperedens nitratireducens</name>
    <dbReference type="NCBI Taxonomy" id="1392998"/>
    <lineage>
        <taxon>Archaea</taxon>
        <taxon>Methanobacteriati</taxon>
        <taxon>Methanobacteriota</taxon>
        <taxon>Stenosarchaea group</taxon>
        <taxon>Methanomicrobia</taxon>
        <taxon>Methanosarcinales</taxon>
        <taxon>ANME-2 cluster</taxon>
        <taxon>Candidatus Methanoperedentaceae</taxon>
        <taxon>Candidatus Methanoperedens</taxon>
    </lineage>
</organism>
<dbReference type="InterPro" id="IPR052907">
    <property type="entry name" value="Beta-lactamase/esterase"/>
</dbReference>
<dbReference type="SUPFAM" id="SSF56601">
    <property type="entry name" value="beta-lactamase/transpeptidase-like"/>
    <property type="match status" value="1"/>
</dbReference>
<evidence type="ECO:0000259" key="1">
    <source>
        <dbReference type="Pfam" id="PF00144"/>
    </source>
</evidence>
<dbReference type="PANTHER" id="PTHR43319:SF3">
    <property type="entry name" value="BETA-LACTAMASE-RELATED DOMAIN-CONTAINING PROTEIN"/>
    <property type="match status" value="1"/>
</dbReference>
<dbReference type="Gene3D" id="3.40.710.10">
    <property type="entry name" value="DD-peptidase/beta-lactamase superfamily"/>
    <property type="match status" value="1"/>
</dbReference>
<accession>A0A062UVW9</accession>
<dbReference type="PATRIC" id="fig|1392998.3.peg.2762"/>
<gene>
    <name evidence="2" type="ORF">ANME2D_03203</name>
</gene>
<dbReference type="Proteomes" id="UP000027153">
    <property type="component" value="Unassembled WGS sequence"/>
</dbReference>
<evidence type="ECO:0000313" key="3">
    <source>
        <dbReference type="Proteomes" id="UP000027153"/>
    </source>
</evidence>
<dbReference type="InterPro" id="IPR012338">
    <property type="entry name" value="Beta-lactam/transpept-like"/>
</dbReference>
<proteinExistence type="predicted"/>
<keyword evidence="3" id="KW-1185">Reference proteome</keyword>
<sequence>MKQTNVTISGHVKPGFEAVREAFIENFTRRNELGAACCIYYRGEKVVDLWGGVRNKRTSEPWEENTMVIVFSATKGLSGLAMALAHSRGLFDYDERISKYWPEFAQQGKDKITVRQLLAHQAGLFAFDETGDKSIIADLDRLAVVLARQKPAWEPGTRQAYHGLTLGYYESELLRRVDPKHRSLGQYFQEEIAAPLGLDFYIRLPEEIPNSRLATIEQAGLSLAMFRARLPIPLILAAMNPRSKIRRALWGSLLPLDKERIYARNFEVPAGGGVGTARAIAHAYSVFATGGKELGLREETLRQLMAPPVAPTHGFHDEVMKVDIWFSLGFAKPGPKDPFGHPSSFGMPGSGGSFGFADPEARIGYGYVPNRMNRYLEDPRDMALRKAMYRSIGETDPYHEGAQVQIAK</sequence>
<dbReference type="OrthoDB" id="111095at2157"/>
<protein>
    <submittedName>
        <fullName evidence="2">Penicillin-binding protein, beta-lactamase class C</fullName>
    </submittedName>
</protein>
<name>A0A062UVW9_9EURY</name>
<dbReference type="EMBL" id="JMIY01000007">
    <property type="protein sequence ID" value="KCZ71171.1"/>
    <property type="molecule type" value="Genomic_DNA"/>
</dbReference>
<evidence type="ECO:0000313" key="2">
    <source>
        <dbReference type="EMBL" id="KCZ71171.1"/>
    </source>
</evidence>
<dbReference type="InterPro" id="IPR001466">
    <property type="entry name" value="Beta-lactam-related"/>
</dbReference>
<comment type="caution">
    <text evidence="2">The sequence shown here is derived from an EMBL/GenBank/DDBJ whole genome shotgun (WGS) entry which is preliminary data.</text>
</comment>
<feature type="domain" description="Beta-lactamase-related" evidence="1">
    <location>
        <begin position="27"/>
        <end position="378"/>
    </location>
</feature>
<dbReference type="PANTHER" id="PTHR43319">
    <property type="entry name" value="BETA-LACTAMASE-RELATED"/>
    <property type="match status" value="1"/>
</dbReference>